<sequence length="208" mass="23981">MSTLIDKIFDILMKQQQLRKIPQVMMIISIFTLIFPNEAIEVKNILINKGSLLLPTPLVKYFAKLQISHEELLSLWFFFLVIFTITLFLDFLRQILLDHTILTISWGNEILLEINSIFFLGILIYNSLYNPGIKLSVMFRSLPYICALLLSSAIFVCLFCLTYCGDLILLYKKITVSHISNKKKVLLSLIFLIATVLIASKILTILFR</sequence>
<comment type="caution">
    <text evidence="3">The sequence shown here is derived from an EMBL/GenBank/DDBJ whole genome shotgun (WGS) entry which is preliminary data.</text>
</comment>
<gene>
    <name evidence="5" type="ORF">DW812_17745</name>
    <name evidence="4" type="ORF">DWX36_10325</name>
    <name evidence="3" type="ORF">DWY88_18240</name>
    <name evidence="2" type="ORF">DXC31_16080</name>
</gene>
<dbReference type="EMBL" id="QRWQ01000009">
    <property type="protein sequence ID" value="RGT38055.1"/>
    <property type="molecule type" value="Genomic_DNA"/>
</dbReference>
<feature type="transmembrane region" description="Helical" evidence="1">
    <location>
        <begin position="110"/>
        <end position="129"/>
    </location>
</feature>
<evidence type="ECO:0000313" key="2">
    <source>
        <dbReference type="EMBL" id="RGM17460.1"/>
    </source>
</evidence>
<evidence type="ECO:0000313" key="8">
    <source>
        <dbReference type="Proteomes" id="UP000284472"/>
    </source>
</evidence>
<feature type="transmembrane region" description="Helical" evidence="1">
    <location>
        <begin position="21"/>
        <end position="40"/>
    </location>
</feature>
<feature type="transmembrane region" description="Helical" evidence="1">
    <location>
        <begin position="141"/>
        <end position="164"/>
    </location>
</feature>
<dbReference type="EMBL" id="QSSX01000066">
    <property type="protein sequence ID" value="RGM17460.1"/>
    <property type="molecule type" value="Genomic_DNA"/>
</dbReference>
<protein>
    <submittedName>
        <fullName evidence="3">Uncharacterized protein</fullName>
    </submittedName>
</protein>
<evidence type="ECO:0000313" key="6">
    <source>
        <dbReference type="Proteomes" id="UP000260808"/>
    </source>
</evidence>
<dbReference type="EMBL" id="QRTJ01000084">
    <property type="protein sequence ID" value="RGQ57271.1"/>
    <property type="molecule type" value="Genomic_DNA"/>
</dbReference>
<reference evidence="6 7" key="1">
    <citation type="submission" date="2018-08" db="EMBL/GenBank/DDBJ databases">
        <title>A genome reference for cultivated species of the human gut microbiota.</title>
        <authorList>
            <person name="Zou Y."/>
            <person name="Xue W."/>
            <person name="Luo G."/>
        </authorList>
    </citation>
    <scope>NUCLEOTIDE SEQUENCE [LARGE SCALE GENOMIC DNA]</scope>
    <source>
        <strain evidence="4 7">AF19-16AC</strain>
        <strain evidence="3 9">AF27-4BH</strain>
        <strain evidence="5 8">AM32-6</strain>
        <strain evidence="2 6">TF01-20-2</strain>
    </source>
</reference>
<dbReference type="AlphaFoldDB" id="A0A2N5NY83"/>
<feature type="transmembrane region" description="Helical" evidence="1">
    <location>
        <begin position="185"/>
        <end position="207"/>
    </location>
</feature>
<evidence type="ECO:0000313" key="4">
    <source>
        <dbReference type="EMBL" id="RGT38055.1"/>
    </source>
</evidence>
<evidence type="ECO:0000313" key="7">
    <source>
        <dbReference type="Proteomes" id="UP000283834"/>
    </source>
</evidence>
<dbReference type="RefSeq" id="WP_101872417.1">
    <property type="nucleotide sequence ID" value="NZ_AP031446.1"/>
</dbReference>
<keyword evidence="1" id="KW-0812">Transmembrane</keyword>
<dbReference type="Proteomes" id="UP000284472">
    <property type="component" value="Unassembled WGS sequence"/>
</dbReference>
<evidence type="ECO:0000313" key="5">
    <source>
        <dbReference type="EMBL" id="RHC99869.1"/>
    </source>
</evidence>
<name>A0A2N5NY83_MEDGN</name>
<accession>A0A2N5NY83</accession>
<dbReference type="EMBL" id="QSIR01000052">
    <property type="protein sequence ID" value="RHC99869.1"/>
    <property type="molecule type" value="Genomic_DNA"/>
</dbReference>
<dbReference type="Proteomes" id="UP000286137">
    <property type="component" value="Unassembled WGS sequence"/>
</dbReference>
<evidence type="ECO:0000256" key="1">
    <source>
        <dbReference type="SAM" id="Phobius"/>
    </source>
</evidence>
<dbReference type="Proteomes" id="UP000260808">
    <property type="component" value="Unassembled WGS sequence"/>
</dbReference>
<proteinExistence type="predicted"/>
<evidence type="ECO:0000313" key="3">
    <source>
        <dbReference type="EMBL" id="RGQ57271.1"/>
    </source>
</evidence>
<dbReference type="Proteomes" id="UP000283834">
    <property type="component" value="Unassembled WGS sequence"/>
</dbReference>
<evidence type="ECO:0000313" key="9">
    <source>
        <dbReference type="Proteomes" id="UP000286137"/>
    </source>
</evidence>
<organism evidence="3 9">
    <name type="scientific">Mediterraneibacter gnavus</name>
    <name type="common">Ruminococcus gnavus</name>
    <dbReference type="NCBI Taxonomy" id="33038"/>
    <lineage>
        <taxon>Bacteria</taxon>
        <taxon>Bacillati</taxon>
        <taxon>Bacillota</taxon>
        <taxon>Clostridia</taxon>
        <taxon>Lachnospirales</taxon>
        <taxon>Lachnospiraceae</taxon>
        <taxon>Mediterraneibacter</taxon>
    </lineage>
</organism>
<feature type="transmembrane region" description="Helical" evidence="1">
    <location>
        <begin position="72"/>
        <end position="89"/>
    </location>
</feature>
<keyword evidence="1" id="KW-1133">Transmembrane helix</keyword>
<keyword evidence="1" id="KW-0472">Membrane</keyword>